<feature type="domain" description="Casparian strip membrane protein" evidence="10">
    <location>
        <begin position="42"/>
        <end position="188"/>
    </location>
</feature>
<reference evidence="11" key="1">
    <citation type="journal article" date="2023" name="Science">
        <title>Elucidation of the pathway for biosynthesis of saponin adjuvants from the soapbark tree.</title>
        <authorList>
            <person name="Reed J."/>
            <person name="Orme A."/>
            <person name="El-Demerdash A."/>
            <person name="Owen C."/>
            <person name="Martin L.B.B."/>
            <person name="Misra R.C."/>
            <person name="Kikuchi S."/>
            <person name="Rejzek M."/>
            <person name="Martin A.C."/>
            <person name="Harkess A."/>
            <person name="Leebens-Mack J."/>
            <person name="Louveau T."/>
            <person name="Stephenson M.J."/>
            <person name="Osbourn A."/>
        </authorList>
    </citation>
    <scope>NUCLEOTIDE SEQUENCE</scope>
    <source>
        <strain evidence="11">S10</strain>
    </source>
</reference>
<feature type="region of interest" description="Disordered" evidence="9">
    <location>
        <begin position="1"/>
        <end position="26"/>
    </location>
</feature>
<dbReference type="PANTHER" id="PTHR36488:SF8">
    <property type="entry name" value="CASP-LIKE PROTEIN 1U1"/>
    <property type="match status" value="1"/>
</dbReference>
<keyword evidence="12" id="KW-1185">Reference proteome</keyword>
<evidence type="ECO:0000256" key="8">
    <source>
        <dbReference type="RuleBase" id="RU361233"/>
    </source>
</evidence>
<sequence length="206" mass="22366">MATTDKPADTEYGKEVTPSPIPPPASGGAPPPWWSVVVDSSYIDVILRGLLFAASVVAIVVIVTGDQTELVPNPLTRSVEYRKAEFNNSPAFIYFVVAFSVAGLYAIITIFALILKPNFKIKFLLYFLLWDALLLGVVASATGAAGAVGYVGLKGNDHVGWFKICNRYDKFCRHIGASLAVALFASIVVVLLIWLSSIKLHRRIPK</sequence>
<feature type="transmembrane region" description="Helical" evidence="8">
    <location>
        <begin position="173"/>
        <end position="196"/>
    </location>
</feature>
<evidence type="ECO:0000256" key="5">
    <source>
        <dbReference type="ARBA" id="ARBA00022692"/>
    </source>
</evidence>
<feature type="transmembrane region" description="Helical" evidence="8">
    <location>
        <begin position="91"/>
        <end position="115"/>
    </location>
</feature>
<dbReference type="InterPro" id="IPR006459">
    <property type="entry name" value="CASP/CASPL"/>
</dbReference>
<dbReference type="InterPro" id="IPR006702">
    <property type="entry name" value="CASP_dom"/>
</dbReference>
<comment type="subunit">
    <text evidence="3 8">Homodimer and heterodimers.</text>
</comment>
<feature type="transmembrane region" description="Helical" evidence="8">
    <location>
        <begin position="127"/>
        <end position="153"/>
    </location>
</feature>
<comment type="subcellular location">
    <subcellularLocation>
        <location evidence="1 8">Cell membrane</location>
        <topology evidence="1 8">Multi-pass membrane protein</topology>
    </subcellularLocation>
</comment>
<evidence type="ECO:0000256" key="1">
    <source>
        <dbReference type="ARBA" id="ARBA00004651"/>
    </source>
</evidence>
<evidence type="ECO:0000313" key="11">
    <source>
        <dbReference type="EMBL" id="KAJ7980215.1"/>
    </source>
</evidence>
<comment type="similarity">
    <text evidence="2 8">Belongs to the Casparian strip membrane proteins (CASP) family.</text>
</comment>
<dbReference type="Pfam" id="PF04535">
    <property type="entry name" value="CASP_dom"/>
    <property type="match status" value="1"/>
</dbReference>
<keyword evidence="7 8" id="KW-0472">Membrane</keyword>
<dbReference type="EMBL" id="JARAOO010000002">
    <property type="protein sequence ID" value="KAJ7980215.1"/>
    <property type="molecule type" value="Genomic_DNA"/>
</dbReference>
<accession>A0AAD7VLN5</accession>
<gene>
    <name evidence="11" type="ORF">O6P43_003512</name>
</gene>
<feature type="compositionally biased region" description="Basic and acidic residues" evidence="9">
    <location>
        <begin position="1"/>
        <end position="14"/>
    </location>
</feature>
<dbReference type="KEGG" id="qsa:O6P43_003512"/>
<evidence type="ECO:0000256" key="6">
    <source>
        <dbReference type="ARBA" id="ARBA00022989"/>
    </source>
</evidence>
<dbReference type="Proteomes" id="UP001163823">
    <property type="component" value="Chromosome 2"/>
</dbReference>
<evidence type="ECO:0000256" key="2">
    <source>
        <dbReference type="ARBA" id="ARBA00007651"/>
    </source>
</evidence>
<evidence type="ECO:0000256" key="9">
    <source>
        <dbReference type="SAM" id="MobiDB-lite"/>
    </source>
</evidence>
<evidence type="ECO:0000313" key="12">
    <source>
        <dbReference type="Proteomes" id="UP001163823"/>
    </source>
</evidence>
<organism evidence="11 12">
    <name type="scientific">Quillaja saponaria</name>
    <name type="common">Soap bark tree</name>
    <dbReference type="NCBI Taxonomy" id="32244"/>
    <lineage>
        <taxon>Eukaryota</taxon>
        <taxon>Viridiplantae</taxon>
        <taxon>Streptophyta</taxon>
        <taxon>Embryophyta</taxon>
        <taxon>Tracheophyta</taxon>
        <taxon>Spermatophyta</taxon>
        <taxon>Magnoliopsida</taxon>
        <taxon>eudicotyledons</taxon>
        <taxon>Gunneridae</taxon>
        <taxon>Pentapetalae</taxon>
        <taxon>rosids</taxon>
        <taxon>fabids</taxon>
        <taxon>Fabales</taxon>
        <taxon>Quillajaceae</taxon>
        <taxon>Quillaja</taxon>
    </lineage>
</organism>
<dbReference type="AlphaFoldDB" id="A0AAD7VLN5"/>
<dbReference type="NCBIfam" id="TIGR01569">
    <property type="entry name" value="A_tha_TIGR01569"/>
    <property type="match status" value="1"/>
</dbReference>
<evidence type="ECO:0000256" key="4">
    <source>
        <dbReference type="ARBA" id="ARBA00022475"/>
    </source>
</evidence>
<proteinExistence type="inferred from homology"/>
<keyword evidence="6 8" id="KW-1133">Transmembrane helix</keyword>
<name>A0AAD7VLN5_QUISA</name>
<protein>
    <recommendedName>
        <fullName evidence="8">CASP-like protein</fullName>
    </recommendedName>
</protein>
<keyword evidence="5 8" id="KW-0812">Transmembrane</keyword>
<keyword evidence="4 8" id="KW-1003">Cell membrane</keyword>
<dbReference type="InterPro" id="IPR044173">
    <property type="entry name" value="CASPL"/>
</dbReference>
<comment type="caution">
    <text evidence="11">The sequence shown here is derived from an EMBL/GenBank/DDBJ whole genome shotgun (WGS) entry which is preliminary data.</text>
</comment>
<evidence type="ECO:0000259" key="10">
    <source>
        <dbReference type="Pfam" id="PF04535"/>
    </source>
</evidence>
<feature type="transmembrane region" description="Helical" evidence="8">
    <location>
        <begin position="45"/>
        <end position="65"/>
    </location>
</feature>
<evidence type="ECO:0000256" key="7">
    <source>
        <dbReference type="ARBA" id="ARBA00023136"/>
    </source>
</evidence>
<dbReference type="GO" id="GO:0005886">
    <property type="term" value="C:plasma membrane"/>
    <property type="evidence" value="ECO:0007669"/>
    <property type="project" value="UniProtKB-SubCell"/>
</dbReference>
<evidence type="ECO:0000256" key="3">
    <source>
        <dbReference type="ARBA" id="ARBA00011489"/>
    </source>
</evidence>
<dbReference type="PANTHER" id="PTHR36488">
    <property type="entry name" value="CASP-LIKE PROTEIN 1U1"/>
    <property type="match status" value="1"/>
</dbReference>